<evidence type="ECO:0000259" key="12">
    <source>
        <dbReference type="PROSITE" id="PS51163"/>
    </source>
</evidence>
<dbReference type="STRING" id="1801750.A3B85_00965"/>
<evidence type="ECO:0000256" key="9">
    <source>
        <dbReference type="ARBA" id="ARBA00022840"/>
    </source>
</evidence>
<dbReference type="SUPFAM" id="SSF55821">
    <property type="entry name" value="YrdC/RibB"/>
    <property type="match status" value="1"/>
</dbReference>
<dbReference type="PANTHER" id="PTHR17490">
    <property type="entry name" value="SUA5"/>
    <property type="match status" value="1"/>
</dbReference>
<keyword evidence="5" id="KW-0808">Transferase</keyword>
<keyword evidence="4" id="KW-0963">Cytoplasm</keyword>
<dbReference type="GO" id="GO:0005737">
    <property type="term" value="C:cytoplasm"/>
    <property type="evidence" value="ECO:0007669"/>
    <property type="project" value="UniProtKB-SubCell"/>
</dbReference>
<accession>A0A1F6W491</accession>
<proteinExistence type="inferred from homology"/>
<dbReference type="Gene3D" id="3.90.870.10">
    <property type="entry name" value="DHBP synthase"/>
    <property type="match status" value="1"/>
</dbReference>
<keyword evidence="6" id="KW-0819">tRNA processing</keyword>
<dbReference type="InterPro" id="IPR006070">
    <property type="entry name" value="Sua5-like_dom"/>
</dbReference>
<evidence type="ECO:0000313" key="14">
    <source>
        <dbReference type="Proteomes" id="UP000178374"/>
    </source>
</evidence>
<dbReference type="GO" id="GO:0003725">
    <property type="term" value="F:double-stranded RNA binding"/>
    <property type="evidence" value="ECO:0007669"/>
    <property type="project" value="InterPro"/>
</dbReference>
<dbReference type="GO" id="GO:0005524">
    <property type="term" value="F:ATP binding"/>
    <property type="evidence" value="ECO:0007669"/>
    <property type="project" value="UniProtKB-KW"/>
</dbReference>
<protein>
    <recommendedName>
        <fullName evidence="10">L-threonylcarbamoyladenylate synthase</fullName>
        <ecNumber evidence="3">2.7.7.87</ecNumber>
    </recommendedName>
    <alternativeName>
        <fullName evidence="10">L-threonylcarbamoyladenylate synthase</fullName>
    </alternativeName>
</protein>
<dbReference type="AlphaFoldDB" id="A0A1F6W491"/>
<comment type="caution">
    <text evidence="13">The sequence shown here is derived from an EMBL/GenBank/DDBJ whole genome shotgun (WGS) entry which is preliminary data.</text>
</comment>
<dbReference type="GO" id="GO:0000049">
    <property type="term" value="F:tRNA binding"/>
    <property type="evidence" value="ECO:0007669"/>
    <property type="project" value="TreeGrafter"/>
</dbReference>
<dbReference type="PROSITE" id="PS51163">
    <property type="entry name" value="YRDC"/>
    <property type="match status" value="1"/>
</dbReference>
<feature type="domain" description="YrdC-like" evidence="12">
    <location>
        <begin position="2"/>
        <end position="183"/>
    </location>
</feature>
<dbReference type="EC" id="2.7.7.87" evidence="3"/>
<dbReference type="GO" id="GO:0061710">
    <property type="term" value="F:L-threonylcarbamoyladenylate synthase"/>
    <property type="evidence" value="ECO:0007669"/>
    <property type="project" value="UniProtKB-EC"/>
</dbReference>
<evidence type="ECO:0000256" key="10">
    <source>
        <dbReference type="ARBA" id="ARBA00029774"/>
    </source>
</evidence>
<evidence type="ECO:0000256" key="4">
    <source>
        <dbReference type="ARBA" id="ARBA00022490"/>
    </source>
</evidence>
<evidence type="ECO:0000256" key="2">
    <source>
        <dbReference type="ARBA" id="ARBA00007663"/>
    </source>
</evidence>
<dbReference type="InterPro" id="IPR017945">
    <property type="entry name" value="DHBP_synth_RibB-like_a/b_dom"/>
</dbReference>
<evidence type="ECO:0000313" key="13">
    <source>
        <dbReference type="EMBL" id="OGI76622.1"/>
    </source>
</evidence>
<comment type="catalytic activity">
    <reaction evidence="11">
        <text>L-threonine + hydrogencarbonate + ATP = L-threonylcarbamoyladenylate + diphosphate + H2O</text>
        <dbReference type="Rhea" id="RHEA:36407"/>
        <dbReference type="ChEBI" id="CHEBI:15377"/>
        <dbReference type="ChEBI" id="CHEBI:17544"/>
        <dbReference type="ChEBI" id="CHEBI:30616"/>
        <dbReference type="ChEBI" id="CHEBI:33019"/>
        <dbReference type="ChEBI" id="CHEBI:57926"/>
        <dbReference type="ChEBI" id="CHEBI:73682"/>
        <dbReference type="EC" id="2.7.7.87"/>
    </reaction>
</comment>
<dbReference type="EMBL" id="MFUA01000022">
    <property type="protein sequence ID" value="OGI76622.1"/>
    <property type="molecule type" value="Genomic_DNA"/>
</dbReference>
<organism evidence="13 14">
    <name type="scientific">Candidatus Nomurabacteria bacterium RIFCSPHIGHO2_02_FULL_37_13</name>
    <dbReference type="NCBI Taxonomy" id="1801750"/>
    <lineage>
        <taxon>Bacteria</taxon>
        <taxon>Candidatus Nomuraibacteriota</taxon>
    </lineage>
</organism>
<evidence type="ECO:0000256" key="8">
    <source>
        <dbReference type="ARBA" id="ARBA00022741"/>
    </source>
</evidence>
<name>A0A1F6W491_9BACT</name>
<evidence type="ECO:0000256" key="6">
    <source>
        <dbReference type="ARBA" id="ARBA00022694"/>
    </source>
</evidence>
<evidence type="ECO:0000256" key="7">
    <source>
        <dbReference type="ARBA" id="ARBA00022695"/>
    </source>
</evidence>
<reference evidence="13 14" key="1">
    <citation type="journal article" date="2016" name="Nat. Commun.">
        <title>Thousands of microbial genomes shed light on interconnected biogeochemical processes in an aquifer system.</title>
        <authorList>
            <person name="Anantharaman K."/>
            <person name="Brown C.T."/>
            <person name="Hug L.A."/>
            <person name="Sharon I."/>
            <person name="Castelle C.J."/>
            <person name="Probst A.J."/>
            <person name="Thomas B.C."/>
            <person name="Singh A."/>
            <person name="Wilkins M.J."/>
            <person name="Karaoz U."/>
            <person name="Brodie E.L."/>
            <person name="Williams K.H."/>
            <person name="Hubbard S.S."/>
            <person name="Banfield J.F."/>
        </authorList>
    </citation>
    <scope>NUCLEOTIDE SEQUENCE [LARGE SCALE GENOMIC DNA]</scope>
</reference>
<keyword evidence="7" id="KW-0548">Nucleotidyltransferase</keyword>
<evidence type="ECO:0000256" key="5">
    <source>
        <dbReference type="ARBA" id="ARBA00022679"/>
    </source>
</evidence>
<dbReference type="Pfam" id="PF01300">
    <property type="entry name" value="Sua5_yciO_yrdC"/>
    <property type="match status" value="1"/>
</dbReference>
<dbReference type="Proteomes" id="UP000178374">
    <property type="component" value="Unassembled WGS sequence"/>
</dbReference>
<keyword evidence="8" id="KW-0547">Nucleotide-binding</keyword>
<dbReference type="InterPro" id="IPR050156">
    <property type="entry name" value="TC-AMP_synthase_SUA5"/>
</dbReference>
<evidence type="ECO:0000256" key="1">
    <source>
        <dbReference type="ARBA" id="ARBA00004496"/>
    </source>
</evidence>
<dbReference type="PANTHER" id="PTHR17490:SF16">
    <property type="entry name" value="THREONYLCARBAMOYL-AMP SYNTHASE"/>
    <property type="match status" value="1"/>
</dbReference>
<dbReference type="GO" id="GO:0008033">
    <property type="term" value="P:tRNA processing"/>
    <property type="evidence" value="ECO:0007669"/>
    <property type="project" value="UniProtKB-KW"/>
</dbReference>
<evidence type="ECO:0000256" key="11">
    <source>
        <dbReference type="ARBA" id="ARBA00048366"/>
    </source>
</evidence>
<sequence>MVWNDEKLIKTLEENGVVVMPTDTLYGIVGRALNASVVDRIYTIRKRNTQKPCIILICDMEELKKFGIILTKTKQKEIEKYKEPTSFIVDCENEKFKYLHRGINTLAFRIPVSQSLRNLLIKVGPLLVPSANPEGLLPAKNIAEAKKYFGDLVNFYVDGGELTGKPSKIIKLHKDGSASIIRE</sequence>
<dbReference type="GO" id="GO:0006450">
    <property type="term" value="P:regulation of translational fidelity"/>
    <property type="evidence" value="ECO:0007669"/>
    <property type="project" value="TreeGrafter"/>
</dbReference>
<comment type="subcellular location">
    <subcellularLocation>
        <location evidence="1">Cytoplasm</location>
    </subcellularLocation>
</comment>
<keyword evidence="9" id="KW-0067">ATP-binding</keyword>
<gene>
    <name evidence="13" type="ORF">A3B85_00965</name>
</gene>
<comment type="similarity">
    <text evidence="2">Belongs to the SUA5 family.</text>
</comment>
<evidence type="ECO:0000256" key="3">
    <source>
        <dbReference type="ARBA" id="ARBA00012584"/>
    </source>
</evidence>